<proteinExistence type="predicted"/>
<organism evidence="1 2">
    <name type="scientific">Sphagnum jensenii</name>
    <dbReference type="NCBI Taxonomy" id="128206"/>
    <lineage>
        <taxon>Eukaryota</taxon>
        <taxon>Viridiplantae</taxon>
        <taxon>Streptophyta</taxon>
        <taxon>Embryophyta</taxon>
        <taxon>Bryophyta</taxon>
        <taxon>Sphagnophytina</taxon>
        <taxon>Sphagnopsida</taxon>
        <taxon>Sphagnales</taxon>
        <taxon>Sphagnaceae</taxon>
        <taxon>Sphagnum</taxon>
    </lineage>
</organism>
<name>A0ABP1AII5_9BRYO</name>
<evidence type="ECO:0000313" key="1">
    <source>
        <dbReference type="EMBL" id="CAK9862217.1"/>
    </source>
</evidence>
<evidence type="ECO:0000313" key="2">
    <source>
        <dbReference type="Proteomes" id="UP001497522"/>
    </source>
</evidence>
<gene>
    <name evidence="1" type="ORF">CSSPJE1EN2_LOCUS5212</name>
</gene>
<dbReference type="EMBL" id="OZ023713">
    <property type="protein sequence ID" value="CAK9862217.1"/>
    <property type="molecule type" value="Genomic_DNA"/>
</dbReference>
<sequence length="110" mass="11761">MLQRMRGESDLPLQMKISGCLRGRGGSMECQSGIPEIPNTSDGLVSIVASYLHQSLPWEFPEMLPDVGRNGESSSSVAAGGKSTVVPESFEQQMMLAMALALAGTQPRVH</sequence>
<protein>
    <submittedName>
        <fullName evidence="1">Uncharacterized protein</fullName>
    </submittedName>
</protein>
<dbReference type="Proteomes" id="UP001497522">
    <property type="component" value="Chromosome 12"/>
</dbReference>
<keyword evidence="2" id="KW-1185">Reference proteome</keyword>
<reference evidence="1" key="1">
    <citation type="submission" date="2024-03" db="EMBL/GenBank/DDBJ databases">
        <authorList>
            <consortium name="ELIXIR-Norway"/>
            <consortium name="Elixir Norway"/>
        </authorList>
    </citation>
    <scope>NUCLEOTIDE SEQUENCE</scope>
</reference>
<accession>A0ABP1AII5</accession>